<dbReference type="Proteomes" id="UP000075502">
    <property type="component" value="Unassembled WGS sequence"/>
</dbReference>
<dbReference type="SUPFAM" id="SSF160719">
    <property type="entry name" value="gpW/gp25-like"/>
    <property type="match status" value="1"/>
</dbReference>
<evidence type="ECO:0000313" key="2">
    <source>
        <dbReference type="Proteomes" id="UP000075502"/>
    </source>
</evidence>
<gene>
    <name evidence="1" type="ORF">BE21_57485</name>
</gene>
<accession>A0A150U346</accession>
<protein>
    <recommendedName>
        <fullName evidence="3">IraD/Gp25-like domain-containing protein</fullName>
    </recommendedName>
</protein>
<proteinExistence type="predicted"/>
<dbReference type="Gene3D" id="3.10.450.40">
    <property type="match status" value="1"/>
</dbReference>
<sequence length="130" mass="14713">MAFGETINIFSPMFRRLTDERQMLIQAAIMRLSTERGTYWNDPEYGYDITEAVNDAFDSARLLALQTDVKAELEKDERIESAIVTVRTEEGNGGTVVYLDIELYPVGEDEPLRFTLSVNDLTLELLLGDA</sequence>
<organism evidence="1 2">
    <name type="scientific">Sorangium cellulosum</name>
    <name type="common">Polyangium cellulosum</name>
    <dbReference type="NCBI Taxonomy" id="56"/>
    <lineage>
        <taxon>Bacteria</taxon>
        <taxon>Pseudomonadati</taxon>
        <taxon>Myxococcota</taxon>
        <taxon>Polyangia</taxon>
        <taxon>Polyangiales</taxon>
        <taxon>Polyangiaceae</taxon>
        <taxon>Sorangium</taxon>
    </lineage>
</organism>
<dbReference type="AlphaFoldDB" id="A0A150U346"/>
<reference evidence="1 2" key="1">
    <citation type="submission" date="2014-02" db="EMBL/GenBank/DDBJ databases">
        <title>The small core and large imbalanced accessory genome model reveals a collaborative survival strategy of Sorangium cellulosum strains in nature.</title>
        <authorList>
            <person name="Han K."/>
            <person name="Peng R."/>
            <person name="Blom J."/>
            <person name="Li Y.-Z."/>
        </authorList>
    </citation>
    <scope>NUCLEOTIDE SEQUENCE [LARGE SCALE GENOMIC DNA]</scope>
    <source>
        <strain evidence="1 2">So0007-03</strain>
    </source>
</reference>
<comment type="caution">
    <text evidence="1">The sequence shown here is derived from an EMBL/GenBank/DDBJ whole genome shotgun (WGS) entry which is preliminary data.</text>
</comment>
<name>A0A150U346_SORCE</name>
<evidence type="ECO:0008006" key="3">
    <source>
        <dbReference type="Google" id="ProtNLM"/>
    </source>
</evidence>
<evidence type="ECO:0000313" key="1">
    <source>
        <dbReference type="EMBL" id="KYG11405.1"/>
    </source>
</evidence>
<dbReference type="EMBL" id="JEME01000030">
    <property type="protein sequence ID" value="KYG11405.1"/>
    <property type="molecule type" value="Genomic_DNA"/>
</dbReference>